<feature type="transmembrane region" description="Helical" evidence="7">
    <location>
        <begin position="364"/>
        <end position="387"/>
    </location>
</feature>
<keyword evidence="5 7" id="KW-1133">Transmembrane helix</keyword>
<dbReference type="Pfam" id="PF01554">
    <property type="entry name" value="MatE"/>
    <property type="match status" value="2"/>
</dbReference>
<keyword evidence="2" id="KW-0813">Transport</keyword>
<feature type="transmembrane region" description="Helical" evidence="7">
    <location>
        <begin position="61"/>
        <end position="84"/>
    </location>
</feature>
<sequence>MKSQDGRRDLTAGPIGKTLLLFALPTLGSSVLQSLNGSINAIWIGQFLGERALAATTNANIIMFLLVAATFGFGMAATILIGQNMGRRDVDAVRRVLGSALGLFAVISTLTVVVGWLAAPAILRALATPAEVYPLALAYLRVIFVAMPPGFISVLLTMALRGVGDSITPLKFMALGSVLDVVLNPVFILGLGPAPALGIEGSAIATLIANSGSLLALVTYLYAKDLVVRLRGAEWRYLIPTPTLLKTIVVKGFPMGLQMLVVSTSALAMMGLVNRHGTSTTAAYGAANQLWTYIQMPAMAVGAAVSAMAAQNIGAGQWDRVDRITRAGLRMNLLLTGVLVLVVTLLDRHVLWLFLGNEQGAIDIAARINLIAGWSFMLFGVSMVLAATVRANGAVVGPLVILAIAMFPVRFGLANLFEPMLGSDAIWWSFPAGSLASMVMTIAYYRYGNWRKGRMSVPAGKEECEEQALAEGQPTNKAMPVG</sequence>
<keyword evidence="3" id="KW-1003">Cell membrane</keyword>
<feature type="transmembrane region" description="Helical" evidence="7">
    <location>
        <begin position="290"/>
        <end position="310"/>
    </location>
</feature>
<protein>
    <submittedName>
        <fullName evidence="8">Multidrug transporter MatE</fullName>
    </submittedName>
</protein>
<dbReference type="Proteomes" id="UP000074072">
    <property type="component" value="Unassembled WGS sequence"/>
</dbReference>
<dbReference type="GO" id="GO:0042910">
    <property type="term" value="F:xenobiotic transmembrane transporter activity"/>
    <property type="evidence" value="ECO:0007669"/>
    <property type="project" value="InterPro"/>
</dbReference>
<dbReference type="RefSeq" id="WP_058751700.1">
    <property type="nucleotide sequence ID" value="NZ_LDTE01000025.1"/>
</dbReference>
<evidence type="ECO:0000256" key="1">
    <source>
        <dbReference type="ARBA" id="ARBA00004429"/>
    </source>
</evidence>
<evidence type="ECO:0000256" key="3">
    <source>
        <dbReference type="ARBA" id="ARBA00022475"/>
    </source>
</evidence>
<feature type="transmembrane region" description="Helical" evidence="7">
    <location>
        <begin position="203"/>
        <end position="223"/>
    </location>
</feature>
<proteinExistence type="predicted"/>
<dbReference type="AlphaFoldDB" id="A0A147J0P0"/>
<evidence type="ECO:0000313" key="8">
    <source>
        <dbReference type="EMBL" id="KTW01787.1"/>
    </source>
</evidence>
<evidence type="ECO:0000256" key="6">
    <source>
        <dbReference type="ARBA" id="ARBA00023136"/>
    </source>
</evidence>
<feature type="transmembrane region" description="Helical" evidence="7">
    <location>
        <begin position="172"/>
        <end position="191"/>
    </location>
</feature>
<dbReference type="OrthoDB" id="9806302at2"/>
<dbReference type="GO" id="GO:0005886">
    <property type="term" value="C:plasma membrane"/>
    <property type="evidence" value="ECO:0007669"/>
    <property type="project" value="UniProtKB-SubCell"/>
</dbReference>
<keyword evidence="6 7" id="KW-0472">Membrane</keyword>
<evidence type="ECO:0000256" key="2">
    <source>
        <dbReference type="ARBA" id="ARBA00022448"/>
    </source>
</evidence>
<dbReference type="InterPro" id="IPR048279">
    <property type="entry name" value="MdtK-like"/>
</dbReference>
<feature type="transmembrane region" description="Helical" evidence="7">
    <location>
        <begin position="244"/>
        <end position="270"/>
    </location>
</feature>
<feature type="transmembrane region" description="Helical" evidence="7">
    <location>
        <begin position="394"/>
        <end position="413"/>
    </location>
</feature>
<evidence type="ECO:0000313" key="9">
    <source>
        <dbReference type="Proteomes" id="UP000074072"/>
    </source>
</evidence>
<dbReference type="PANTHER" id="PTHR43549:SF3">
    <property type="entry name" value="MULTIDRUG RESISTANCE PROTEIN YPNP-RELATED"/>
    <property type="match status" value="1"/>
</dbReference>
<gene>
    <name evidence="8" type="ORF">SB4_05135</name>
</gene>
<feature type="transmembrane region" description="Helical" evidence="7">
    <location>
        <begin position="96"/>
        <end position="118"/>
    </location>
</feature>
<dbReference type="PIRSF" id="PIRSF006603">
    <property type="entry name" value="DinF"/>
    <property type="match status" value="1"/>
</dbReference>
<keyword evidence="4 7" id="KW-0812">Transmembrane</keyword>
<dbReference type="PANTHER" id="PTHR43549">
    <property type="entry name" value="MULTIDRUG RESISTANCE PROTEIN YPNP-RELATED"/>
    <property type="match status" value="1"/>
</dbReference>
<dbReference type="EMBL" id="LDTE01000025">
    <property type="protein sequence ID" value="KTW01787.1"/>
    <property type="molecule type" value="Genomic_DNA"/>
</dbReference>
<organism evidence="8 9">
    <name type="scientific">Sphingomonas sanguinis</name>
    <dbReference type="NCBI Taxonomy" id="33051"/>
    <lineage>
        <taxon>Bacteria</taxon>
        <taxon>Pseudomonadati</taxon>
        <taxon>Pseudomonadota</taxon>
        <taxon>Alphaproteobacteria</taxon>
        <taxon>Sphingomonadales</taxon>
        <taxon>Sphingomonadaceae</taxon>
        <taxon>Sphingomonas</taxon>
    </lineage>
</organism>
<dbReference type="GO" id="GO:0015297">
    <property type="term" value="F:antiporter activity"/>
    <property type="evidence" value="ECO:0007669"/>
    <property type="project" value="InterPro"/>
</dbReference>
<feature type="transmembrane region" description="Helical" evidence="7">
    <location>
        <begin position="331"/>
        <end position="352"/>
    </location>
</feature>
<comment type="caution">
    <text evidence="8">The sequence shown here is derived from an EMBL/GenBank/DDBJ whole genome shotgun (WGS) entry which is preliminary data.</text>
</comment>
<dbReference type="CDD" id="cd13138">
    <property type="entry name" value="MATE_yoeA_like"/>
    <property type="match status" value="1"/>
</dbReference>
<comment type="subcellular location">
    <subcellularLocation>
        <location evidence="1">Cell inner membrane</location>
        <topology evidence="1">Multi-pass membrane protein</topology>
    </subcellularLocation>
</comment>
<feature type="transmembrane region" description="Helical" evidence="7">
    <location>
        <begin position="425"/>
        <end position="445"/>
    </location>
</feature>
<name>A0A147J0P0_9SPHN</name>
<dbReference type="InterPro" id="IPR052031">
    <property type="entry name" value="Membrane_Transporter-Flippase"/>
</dbReference>
<evidence type="ECO:0000256" key="5">
    <source>
        <dbReference type="ARBA" id="ARBA00022989"/>
    </source>
</evidence>
<feature type="transmembrane region" description="Helical" evidence="7">
    <location>
        <begin position="138"/>
        <end position="160"/>
    </location>
</feature>
<evidence type="ECO:0000256" key="4">
    <source>
        <dbReference type="ARBA" id="ARBA00022692"/>
    </source>
</evidence>
<dbReference type="InterPro" id="IPR002528">
    <property type="entry name" value="MATE_fam"/>
</dbReference>
<dbReference type="PATRIC" id="fig|33051.4.peg.1669"/>
<reference evidence="8 9" key="1">
    <citation type="journal article" date="2016" name="Front. Microbiol.">
        <title>Genomic Resource of Rice Seed Associated Bacteria.</title>
        <authorList>
            <person name="Midha S."/>
            <person name="Bansal K."/>
            <person name="Sharma S."/>
            <person name="Kumar N."/>
            <person name="Patil P.P."/>
            <person name="Chaudhry V."/>
            <person name="Patil P.B."/>
        </authorList>
    </citation>
    <scope>NUCLEOTIDE SEQUENCE [LARGE SCALE GENOMIC DNA]</scope>
    <source>
        <strain evidence="8 9">SB4</strain>
    </source>
</reference>
<accession>A0A147J0P0</accession>
<evidence type="ECO:0000256" key="7">
    <source>
        <dbReference type="SAM" id="Phobius"/>
    </source>
</evidence>
<dbReference type="NCBIfam" id="TIGR00797">
    <property type="entry name" value="matE"/>
    <property type="match status" value="1"/>
</dbReference>